<evidence type="ECO:0000256" key="1">
    <source>
        <dbReference type="SAM" id="Phobius"/>
    </source>
</evidence>
<sequence length="39" mass="4007">MSCSFLGGFGGFPMGHIFSIIALGVAVYFLAKILRNGGG</sequence>
<gene>
    <name evidence="2" type="ORF">SAMN02745161_2899</name>
</gene>
<name>A0A1N6ISW6_9BACT</name>
<organism evidence="2 3">
    <name type="scientific">Halodesulfovibrio marinisediminis DSM 17456</name>
    <dbReference type="NCBI Taxonomy" id="1121457"/>
    <lineage>
        <taxon>Bacteria</taxon>
        <taxon>Pseudomonadati</taxon>
        <taxon>Thermodesulfobacteriota</taxon>
        <taxon>Desulfovibrionia</taxon>
        <taxon>Desulfovibrionales</taxon>
        <taxon>Desulfovibrionaceae</taxon>
        <taxon>Halodesulfovibrio</taxon>
    </lineage>
</organism>
<keyword evidence="3" id="KW-1185">Reference proteome</keyword>
<accession>A0A1N6ISW6</accession>
<keyword evidence="1" id="KW-0812">Transmembrane</keyword>
<reference evidence="3" key="1">
    <citation type="submission" date="2016-11" db="EMBL/GenBank/DDBJ databases">
        <authorList>
            <person name="Varghese N."/>
            <person name="Submissions S."/>
        </authorList>
    </citation>
    <scope>NUCLEOTIDE SEQUENCE [LARGE SCALE GENOMIC DNA]</scope>
    <source>
        <strain evidence="3">DSM 17456</strain>
    </source>
</reference>
<evidence type="ECO:0000313" key="3">
    <source>
        <dbReference type="Proteomes" id="UP000184694"/>
    </source>
</evidence>
<evidence type="ECO:0000313" key="2">
    <source>
        <dbReference type="EMBL" id="SIO35096.1"/>
    </source>
</evidence>
<dbReference type="AlphaFoldDB" id="A0A1N6ISW6"/>
<keyword evidence="1" id="KW-0472">Membrane</keyword>
<keyword evidence="1" id="KW-1133">Transmembrane helix</keyword>
<feature type="transmembrane region" description="Helical" evidence="1">
    <location>
        <begin position="12"/>
        <end position="31"/>
    </location>
</feature>
<dbReference type="EMBL" id="FSRG01000007">
    <property type="protein sequence ID" value="SIO35096.1"/>
    <property type="molecule type" value="Genomic_DNA"/>
</dbReference>
<protein>
    <submittedName>
        <fullName evidence="2">Uncharacterized protein</fullName>
    </submittedName>
</protein>
<proteinExistence type="predicted"/>
<dbReference type="Proteomes" id="UP000184694">
    <property type="component" value="Unassembled WGS sequence"/>
</dbReference>